<accession>A0ABP8ZLD3</accession>
<gene>
    <name evidence="2" type="ORF">GCM10023329_00130</name>
</gene>
<reference evidence="3" key="1">
    <citation type="journal article" date="2019" name="Int. J. Syst. Evol. Microbiol.">
        <title>The Global Catalogue of Microorganisms (GCM) 10K type strain sequencing project: providing services to taxonomists for standard genome sequencing and annotation.</title>
        <authorList>
            <consortium name="The Broad Institute Genomics Platform"/>
            <consortium name="The Broad Institute Genome Sequencing Center for Infectious Disease"/>
            <person name="Wu L."/>
            <person name="Ma J."/>
        </authorList>
    </citation>
    <scope>NUCLEOTIDE SEQUENCE [LARGE SCALE GENOMIC DNA]</scope>
    <source>
        <strain evidence="3">JCM 18324</strain>
    </source>
</reference>
<sequence>MTSRRRHPRAVPAQPDQPAAPVQLLNWRPSSHFGPPAPCVLCGTTTPLRSHAKEPAHKICAELWNAAHPGEMRFVSDPPKGGQTTDHA</sequence>
<evidence type="ECO:0000256" key="1">
    <source>
        <dbReference type="SAM" id="MobiDB-lite"/>
    </source>
</evidence>
<feature type="compositionally biased region" description="Low complexity" evidence="1">
    <location>
        <begin position="10"/>
        <end position="21"/>
    </location>
</feature>
<comment type="caution">
    <text evidence="2">The sequence shown here is derived from an EMBL/GenBank/DDBJ whole genome shotgun (WGS) entry which is preliminary data.</text>
</comment>
<dbReference type="Proteomes" id="UP001501147">
    <property type="component" value="Unassembled WGS sequence"/>
</dbReference>
<dbReference type="EMBL" id="BAABJV010000001">
    <property type="protein sequence ID" value="GAA4759389.1"/>
    <property type="molecule type" value="Genomic_DNA"/>
</dbReference>
<protein>
    <submittedName>
        <fullName evidence="2">Uncharacterized protein</fullName>
    </submittedName>
</protein>
<organism evidence="2 3">
    <name type="scientific">Streptomyces sanyensis</name>
    <dbReference type="NCBI Taxonomy" id="568869"/>
    <lineage>
        <taxon>Bacteria</taxon>
        <taxon>Bacillati</taxon>
        <taxon>Actinomycetota</taxon>
        <taxon>Actinomycetes</taxon>
        <taxon>Kitasatosporales</taxon>
        <taxon>Streptomycetaceae</taxon>
        <taxon>Streptomyces</taxon>
    </lineage>
</organism>
<name>A0ABP8ZLD3_9ACTN</name>
<keyword evidence="3" id="KW-1185">Reference proteome</keyword>
<feature type="region of interest" description="Disordered" evidence="1">
    <location>
        <begin position="1"/>
        <end position="21"/>
    </location>
</feature>
<evidence type="ECO:0000313" key="2">
    <source>
        <dbReference type="EMBL" id="GAA4759389.1"/>
    </source>
</evidence>
<evidence type="ECO:0000313" key="3">
    <source>
        <dbReference type="Proteomes" id="UP001501147"/>
    </source>
</evidence>
<proteinExistence type="predicted"/>